<accession>Q9F9Q6</accession>
<dbReference type="InterPro" id="IPR050766">
    <property type="entry name" value="Bact_Lucif_Oxidored"/>
</dbReference>
<sequence length="356" mass="39302">MRAEHHDCMEIGIYSFAELYPDPLTGKTVSAKQRLDELIKLAKLADDAGLDVFGVGEHHRLDYAVSSPPVILSAISQLTENIKLTSATTVLSTEDPVRLFEDFATLDLISNGRAEIIAGRGAFLDSFPLFGYDVGHYKELFEEHIELFLTLNSEEEVITWKGCYRPPLNNAEISPQPFHGSIPLWLGVSGTPESAERAGSAGAGLALAVLSGDPRSSKPLVDKYREAASKAGHPPENVKVAVTGHTISKTNEQAIQEFYPYHSNYWSRVHSYHGIHEPLTKEDFERAAGKETALFVGSSQQIIEKIMHQYELFGHQRFLAQIDIGGMPFKKAAENIERLATEVAPVIRKETSKASD</sequence>
<dbReference type="CDD" id="cd01097">
    <property type="entry name" value="Tetrahydromethanopterin_reductase"/>
    <property type="match status" value="1"/>
</dbReference>
<dbReference type="AlphaFoldDB" id="Q9F9Q6"/>
<dbReference type="GO" id="GO:0016705">
    <property type="term" value="F:oxidoreductase activity, acting on paired donors, with incorporation or reduction of molecular oxygen"/>
    <property type="evidence" value="ECO:0007669"/>
    <property type="project" value="InterPro"/>
</dbReference>
<keyword evidence="1" id="KW-0560">Oxidoreductase</keyword>
<evidence type="ECO:0000313" key="4">
    <source>
        <dbReference type="EMBL" id="AAG09956.1"/>
    </source>
</evidence>
<protein>
    <recommendedName>
        <fullName evidence="3">Luciferase-like domain-containing protein</fullName>
    </recommendedName>
</protein>
<name>Q9F9Q6_BACAM</name>
<dbReference type="GO" id="GO:0005829">
    <property type="term" value="C:cytosol"/>
    <property type="evidence" value="ECO:0007669"/>
    <property type="project" value="TreeGrafter"/>
</dbReference>
<dbReference type="EMBL" id="AF181997">
    <property type="protein sequence ID" value="AAG09956.1"/>
    <property type="molecule type" value="Genomic_DNA"/>
</dbReference>
<dbReference type="GO" id="GO:0004497">
    <property type="term" value="F:monooxygenase activity"/>
    <property type="evidence" value="ECO:0007669"/>
    <property type="project" value="UniProtKB-KW"/>
</dbReference>
<dbReference type="SUPFAM" id="SSF51679">
    <property type="entry name" value="Bacterial luciferase-like"/>
    <property type="match status" value="1"/>
</dbReference>
<dbReference type="InterPro" id="IPR036661">
    <property type="entry name" value="Luciferase-like_sf"/>
</dbReference>
<dbReference type="InterPro" id="IPR011251">
    <property type="entry name" value="Luciferase-like_dom"/>
</dbReference>
<evidence type="ECO:0000256" key="1">
    <source>
        <dbReference type="ARBA" id="ARBA00023002"/>
    </source>
</evidence>
<organism evidence="4">
    <name type="scientific">Bacillus amyloliquefaciens</name>
    <name type="common">Bacillus velezensis</name>
    <dbReference type="NCBI Taxonomy" id="1390"/>
    <lineage>
        <taxon>Bacteria</taxon>
        <taxon>Bacillati</taxon>
        <taxon>Bacillota</taxon>
        <taxon>Bacilli</taxon>
        <taxon>Bacillales</taxon>
        <taxon>Bacillaceae</taxon>
        <taxon>Bacillus</taxon>
        <taxon>Bacillus amyloliquefaciens group</taxon>
    </lineage>
</organism>
<reference evidence="4" key="1">
    <citation type="journal article" date="2001" name="Microbiology">
        <title>A Bacillus amyloliquefaciens ChbB protein binds beta- and alpha-chitin and has homologues in related strains.</title>
        <authorList>
            <person name="Chu H.H."/>
            <person name="Hoang V."/>
            <person name="Hofemeister J."/>
            <person name="Schrempf H."/>
        </authorList>
    </citation>
    <scope>NUCLEOTIDE SEQUENCE</scope>
    <source>
        <strain evidence="4">ALKO 2718</strain>
    </source>
</reference>
<dbReference type="PANTHER" id="PTHR30137">
    <property type="entry name" value="LUCIFERASE-LIKE MONOOXYGENASE"/>
    <property type="match status" value="1"/>
</dbReference>
<dbReference type="Pfam" id="PF00296">
    <property type="entry name" value="Bac_luciferase"/>
    <property type="match status" value="1"/>
</dbReference>
<keyword evidence="2" id="KW-0503">Monooxygenase</keyword>
<evidence type="ECO:0000256" key="2">
    <source>
        <dbReference type="ARBA" id="ARBA00023033"/>
    </source>
</evidence>
<feature type="domain" description="Luciferase-like" evidence="3">
    <location>
        <begin position="9"/>
        <end position="313"/>
    </location>
</feature>
<proteinExistence type="predicted"/>
<dbReference type="PANTHER" id="PTHR30137:SF8">
    <property type="entry name" value="BLR5498 PROTEIN"/>
    <property type="match status" value="1"/>
</dbReference>
<evidence type="ECO:0000259" key="3">
    <source>
        <dbReference type="Pfam" id="PF00296"/>
    </source>
</evidence>
<dbReference type="Gene3D" id="3.20.20.30">
    <property type="entry name" value="Luciferase-like domain"/>
    <property type="match status" value="1"/>
</dbReference>